<dbReference type="InterPro" id="IPR006016">
    <property type="entry name" value="UspA"/>
</dbReference>
<accession>A0A1I5Y7K7</accession>
<dbReference type="AlphaFoldDB" id="A0A1I5Y7K7"/>
<protein>
    <recommendedName>
        <fullName evidence="2">Universal stress protein</fullName>
    </recommendedName>
</protein>
<dbReference type="SUPFAM" id="SSF52402">
    <property type="entry name" value="Adenine nucleotide alpha hydrolases-like"/>
    <property type="match status" value="1"/>
</dbReference>
<dbReference type="PANTHER" id="PTHR46268">
    <property type="entry name" value="STRESS RESPONSE PROTEIN NHAX"/>
    <property type="match status" value="1"/>
</dbReference>
<dbReference type="EMBL" id="FOXQ01000011">
    <property type="protein sequence ID" value="SFQ40205.1"/>
    <property type="molecule type" value="Genomic_DNA"/>
</dbReference>
<evidence type="ECO:0000259" key="3">
    <source>
        <dbReference type="Pfam" id="PF00582"/>
    </source>
</evidence>
<dbReference type="InterPro" id="IPR006015">
    <property type="entry name" value="Universal_stress_UspA"/>
</dbReference>
<dbReference type="PANTHER" id="PTHR46268:SF6">
    <property type="entry name" value="UNIVERSAL STRESS PROTEIN UP12"/>
    <property type="match status" value="1"/>
</dbReference>
<comment type="subcellular location">
    <subcellularLocation>
        <location evidence="2">Cytoplasm</location>
    </subcellularLocation>
</comment>
<gene>
    <name evidence="4" type="ORF">SAMN05444277_1119</name>
</gene>
<dbReference type="Proteomes" id="UP000199031">
    <property type="component" value="Unassembled WGS sequence"/>
</dbReference>
<dbReference type="Pfam" id="PF00582">
    <property type="entry name" value="Usp"/>
    <property type="match status" value="1"/>
</dbReference>
<evidence type="ECO:0000313" key="5">
    <source>
        <dbReference type="Proteomes" id="UP000199031"/>
    </source>
</evidence>
<dbReference type="PRINTS" id="PR01438">
    <property type="entry name" value="UNVRSLSTRESS"/>
</dbReference>
<organism evidence="4 5">
    <name type="scientific">Parafilimonas terrae</name>
    <dbReference type="NCBI Taxonomy" id="1465490"/>
    <lineage>
        <taxon>Bacteria</taxon>
        <taxon>Pseudomonadati</taxon>
        <taxon>Bacteroidota</taxon>
        <taxon>Chitinophagia</taxon>
        <taxon>Chitinophagales</taxon>
        <taxon>Chitinophagaceae</taxon>
        <taxon>Parafilimonas</taxon>
    </lineage>
</organism>
<proteinExistence type="inferred from homology"/>
<dbReference type="InterPro" id="IPR014729">
    <property type="entry name" value="Rossmann-like_a/b/a_fold"/>
</dbReference>
<dbReference type="PIRSF" id="PIRSF006276">
    <property type="entry name" value="UspA"/>
    <property type="match status" value="1"/>
</dbReference>
<dbReference type="STRING" id="1465490.SAMN05444277_1119"/>
<dbReference type="RefSeq" id="WP_090661176.1">
    <property type="nucleotide sequence ID" value="NZ_FOXQ01000011.1"/>
</dbReference>
<dbReference type="Gene3D" id="3.40.50.620">
    <property type="entry name" value="HUPs"/>
    <property type="match status" value="1"/>
</dbReference>
<keyword evidence="5" id="KW-1185">Reference proteome</keyword>
<dbReference type="OrthoDB" id="9788959at2"/>
<evidence type="ECO:0000256" key="1">
    <source>
        <dbReference type="ARBA" id="ARBA00008791"/>
    </source>
</evidence>
<feature type="domain" description="UspA" evidence="3">
    <location>
        <begin position="2"/>
        <end position="150"/>
    </location>
</feature>
<evidence type="ECO:0000313" key="4">
    <source>
        <dbReference type="EMBL" id="SFQ40205.1"/>
    </source>
</evidence>
<name>A0A1I5Y7K7_9BACT</name>
<evidence type="ECO:0000256" key="2">
    <source>
        <dbReference type="PIRNR" id="PIRNR006276"/>
    </source>
</evidence>
<sequence length="157" mass="17089">MKLLIALDNNTGAQHIAEAGYKLAEALHAHTVLLHVTSDATYYASPNYSPILGYNNFNNAEAVQTDTSEKLKVAAEDYLDNVKWSLGDKTIETVVKEGDYTASILETAEEIKADMIVMGTHSRKGLDKVLLGSVAENVLHHTNIPLFIIPVKPAEAV</sequence>
<dbReference type="GO" id="GO:0005737">
    <property type="term" value="C:cytoplasm"/>
    <property type="evidence" value="ECO:0007669"/>
    <property type="project" value="UniProtKB-SubCell"/>
</dbReference>
<dbReference type="CDD" id="cd00293">
    <property type="entry name" value="USP-like"/>
    <property type="match status" value="1"/>
</dbReference>
<comment type="similarity">
    <text evidence="1 2">Belongs to the universal stress protein A family.</text>
</comment>
<keyword evidence="2" id="KW-0963">Cytoplasm</keyword>
<reference evidence="4 5" key="1">
    <citation type="submission" date="2016-10" db="EMBL/GenBank/DDBJ databases">
        <authorList>
            <person name="de Groot N.N."/>
        </authorList>
    </citation>
    <scope>NUCLEOTIDE SEQUENCE [LARGE SCALE GENOMIC DNA]</scope>
    <source>
        <strain evidence="4 5">DSM 28286</strain>
    </source>
</reference>